<dbReference type="PANTHER" id="PTHR42913">
    <property type="entry name" value="APOPTOSIS-INDUCING FACTOR 1"/>
    <property type="match status" value="1"/>
</dbReference>
<sequence length="408" mass="43781">MLLKYVVIAILPLVSSFLPHSGGFGGLYTSLSLSTIIPSCTIKLIDPSDRFVFLPLLYELAVGGADVDEVAPRFEEILGDDVKFDKVEHVKGRAVKVEYDDRTVIVESSPTETTSLTYDYLIIASGLLPPPSPISQLQSLDRPVNAIVVGGGYSGIELSTNLMSAFTTKAHKGSVALVQRSGSILPQSNSEFNKSKARKALEGKGINVMLDTTVEGVDFGGDGSDRLSVKLSKSDEEVPTDLIVYTYAGSSPPFSPPSSPYGSLVNPSVNAIETDSALRAKDTTLKRTYRNVFCIGDCASVSEFAEKSTAQTAMAMAETAAFNVYADVRGKKAIKFKYLNLGEMLTLGDDDATISGFGDRVKLEGGLASFARRAVYSIRQPTNGQRVRSGLKATGKGVEKIKERKNDC</sequence>
<dbReference type="SUPFAM" id="SSF51905">
    <property type="entry name" value="FAD/NAD(P)-binding domain"/>
    <property type="match status" value="2"/>
</dbReference>
<feature type="chain" id="PRO_5040988871" description="FAD/NAD(P)-binding domain-containing protein" evidence="5">
    <location>
        <begin position="17"/>
        <end position="408"/>
    </location>
</feature>
<gene>
    <name evidence="7" type="ORF">TrRE_jg8964</name>
</gene>
<dbReference type="InterPro" id="IPR051169">
    <property type="entry name" value="NADH-Q_oxidoreductase"/>
</dbReference>
<comment type="cofactor">
    <cofactor evidence="1">
        <name>FAD</name>
        <dbReference type="ChEBI" id="CHEBI:57692"/>
    </cofactor>
</comment>
<dbReference type="PANTHER" id="PTHR42913:SF4">
    <property type="entry name" value="ALTERNATIVE NAD(P)H-UBIQUINONE OXIDOREDUCTASE C1, CHLOROPLASTIC_MITOCHONDRIAL"/>
    <property type="match status" value="1"/>
</dbReference>
<evidence type="ECO:0000259" key="6">
    <source>
        <dbReference type="Pfam" id="PF07992"/>
    </source>
</evidence>
<dbReference type="OrthoDB" id="5376590at2759"/>
<organism evidence="7 8">
    <name type="scientific">Triparma retinervis</name>
    <dbReference type="NCBI Taxonomy" id="2557542"/>
    <lineage>
        <taxon>Eukaryota</taxon>
        <taxon>Sar</taxon>
        <taxon>Stramenopiles</taxon>
        <taxon>Ochrophyta</taxon>
        <taxon>Bolidophyceae</taxon>
        <taxon>Parmales</taxon>
        <taxon>Triparmaceae</taxon>
        <taxon>Triparma</taxon>
    </lineage>
</organism>
<dbReference type="InterPro" id="IPR036188">
    <property type="entry name" value="FAD/NAD-bd_sf"/>
</dbReference>
<feature type="domain" description="FAD/NAD(P)-binding" evidence="6">
    <location>
        <begin position="22"/>
        <end position="312"/>
    </location>
</feature>
<evidence type="ECO:0000313" key="7">
    <source>
        <dbReference type="EMBL" id="GMH68271.1"/>
    </source>
</evidence>
<evidence type="ECO:0000256" key="4">
    <source>
        <dbReference type="ARBA" id="ARBA00023002"/>
    </source>
</evidence>
<evidence type="ECO:0000256" key="5">
    <source>
        <dbReference type="SAM" id="SignalP"/>
    </source>
</evidence>
<accession>A0A9W7A944</accession>
<dbReference type="AlphaFoldDB" id="A0A9W7A944"/>
<feature type="signal peptide" evidence="5">
    <location>
        <begin position="1"/>
        <end position="16"/>
    </location>
</feature>
<keyword evidence="5" id="KW-0732">Signal</keyword>
<dbReference type="GO" id="GO:0019646">
    <property type="term" value="P:aerobic electron transport chain"/>
    <property type="evidence" value="ECO:0007669"/>
    <property type="project" value="TreeGrafter"/>
</dbReference>
<keyword evidence="8" id="KW-1185">Reference proteome</keyword>
<name>A0A9W7A944_9STRA</name>
<evidence type="ECO:0000256" key="1">
    <source>
        <dbReference type="ARBA" id="ARBA00001974"/>
    </source>
</evidence>
<proteinExistence type="predicted"/>
<keyword evidence="4" id="KW-0560">Oxidoreductase</keyword>
<comment type="caution">
    <text evidence="7">The sequence shown here is derived from an EMBL/GenBank/DDBJ whole genome shotgun (WGS) entry which is preliminary data.</text>
</comment>
<protein>
    <recommendedName>
        <fullName evidence="6">FAD/NAD(P)-binding domain-containing protein</fullName>
    </recommendedName>
</protein>
<dbReference type="InterPro" id="IPR023753">
    <property type="entry name" value="FAD/NAD-binding_dom"/>
</dbReference>
<evidence type="ECO:0000256" key="3">
    <source>
        <dbReference type="ARBA" id="ARBA00022827"/>
    </source>
</evidence>
<dbReference type="EMBL" id="BRXZ01004091">
    <property type="protein sequence ID" value="GMH68271.1"/>
    <property type="molecule type" value="Genomic_DNA"/>
</dbReference>
<keyword evidence="2" id="KW-0285">Flavoprotein</keyword>
<evidence type="ECO:0000313" key="8">
    <source>
        <dbReference type="Proteomes" id="UP001165082"/>
    </source>
</evidence>
<reference evidence="7" key="1">
    <citation type="submission" date="2022-07" db="EMBL/GenBank/DDBJ databases">
        <title>Genome analysis of Parmales, a sister group of diatoms, reveals the evolutionary specialization of diatoms from phago-mixotrophs to photoautotrophs.</title>
        <authorList>
            <person name="Ban H."/>
            <person name="Sato S."/>
            <person name="Yoshikawa S."/>
            <person name="Kazumasa Y."/>
            <person name="Nakamura Y."/>
            <person name="Ichinomiya M."/>
            <person name="Saitoh K."/>
            <person name="Sato N."/>
            <person name="Blanc-Mathieu R."/>
            <person name="Endo H."/>
            <person name="Kuwata A."/>
            <person name="Ogata H."/>
        </authorList>
    </citation>
    <scope>NUCLEOTIDE SEQUENCE</scope>
</reference>
<dbReference type="Gene3D" id="3.50.50.100">
    <property type="match status" value="2"/>
</dbReference>
<dbReference type="Proteomes" id="UP001165082">
    <property type="component" value="Unassembled WGS sequence"/>
</dbReference>
<dbReference type="Pfam" id="PF07992">
    <property type="entry name" value="Pyr_redox_2"/>
    <property type="match status" value="1"/>
</dbReference>
<dbReference type="GO" id="GO:0003955">
    <property type="term" value="F:NAD(P)H dehydrogenase (quinone) activity"/>
    <property type="evidence" value="ECO:0007669"/>
    <property type="project" value="TreeGrafter"/>
</dbReference>
<evidence type="ECO:0000256" key="2">
    <source>
        <dbReference type="ARBA" id="ARBA00022630"/>
    </source>
</evidence>
<keyword evidence="3" id="KW-0274">FAD</keyword>